<dbReference type="CDD" id="cd07377">
    <property type="entry name" value="WHTH_GntR"/>
    <property type="match status" value="1"/>
</dbReference>
<dbReference type="InterPro" id="IPR036390">
    <property type="entry name" value="WH_DNA-bd_sf"/>
</dbReference>
<evidence type="ECO:0000256" key="2">
    <source>
        <dbReference type="ARBA" id="ARBA00023125"/>
    </source>
</evidence>
<dbReference type="InterPro" id="IPR000524">
    <property type="entry name" value="Tscrpt_reg_HTH_GntR"/>
</dbReference>
<dbReference type="InterPro" id="IPR008920">
    <property type="entry name" value="TF_FadR/GntR_C"/>
</dbReference>
<protein>
    <submittedName>
        <fullName evidence="5">DNA-binding FadR family transcriptional regulator</fullName>
    </submittedName>
</protein>
<dbReference type="AlphaFoldDB" id="A0A7W6JZF6"/>
<sequence length="282" mass="30413">MRVFAFLLFAPTKKGLLLIGGFLTDLRSCTLFLSCIVIIQDTTEVRRPTLEATLKGRQATTNHARVVEQLGRDIVSGRFDTGALLPGDAELAQRFHVSRTVLREALKTLDAKGLISPRVRIGTSIRARAEWNHFDPEVLLWYIETGVDARLLSQLAVVRLAFEPVAAGLAARNATDAEITTINQNVSSLLSGTLSAEDAVAAMLSIHTAVTEASANVFLQSAHALLKAALIGHFRYDPAFAEHVCREAGDSYRALVTALLERNEDVASSAMTTIVHAAGAPA</sequence>
<dbReference type="SMART" id="SM00895">
    <property type="entry name" value="FCD"/>
    <property type="match status" value="1"/>
</dbReference>
<reference evidence="5 6" key="1">
    <citation type="submission" date="2020-08" db="EMBL/GenBank/DDBJ databases">
        <title>Genomic Encyclopedia of Type Strains, Phase IV (KMG-IV): sequencing the most valuable type-strain genomes for metagenomic binning, comparative biology and taxonomic classification.</title>
        <authorList>
            <person name="Goeker M."/>
        </authorList>
    </citation>
    <scope>NUCLEOTIDE SEQUENCE [LARGE SCALE GENOMIC DNA]</scope>
    <source>
        <strain evidence="5 6">DSM 26385</strain>
    </source>
</reference>
<feature type="domain" description="HTH gntR-type" evidence="4">
    <location>
        <begin position="60"/>
        <end position="128"/>
    </location>
</feature>
<dbReference type="EMBL" id="JACIDU010000003">
    <property type="protein sequence ID" value="MBB4102356.1"/>
    <property type="molecule type" value="Genomic_DNA"/>
</dbReference>
<comment type="caution">
    <text evidence="5">The sequence shown here is derived from an EMBL/GenBank/DDBJ whole genome shotgun (WGS) entry which is preliminary data.</text>
</comment>
<dbReference type="Proteomes" id="UP000584824">
    <property type="component" value="Unassembled WGS sequence"/>
</dbReference>
<dbReference type="GO" id="GO:0003677">
    <property type="term" value="F:DNA binding"/>
    <property type="evidence" value="ECO:0007669"/>
    <property type="project" value="UniProtKB-KW"/>
</dbReference>
<evidence type="ECO:0000313" key="5">
    <source>
        <dbReference type="EMBL" id="MBB4102356.1"/>
    </source>
</evidence>
<dbReference type="GO" id="GO:0003700">
    <property type="term" value="F:DNA-binding transcription factor activity"/>
    <property type="evidence" value="ECO:0007669"/>
    <property type="project" value="InterPro"/>
</dbReference>
<evidence type="ECO:0000313" key="6">
    <source>
        <dbReference type="Proteomes" id="UP000584824"/>
    </source>
</evidence>
<keyword evidence="1" id="KW-0805">Transcription regulation</keyword>
<dbReference type="InterPro" id="IPR011711">
    <property type="entry name" value="GntR_C"/>
</dbReference>
<proteinExistence type="predicted"/>
<dbReference type="SUPFAM" id="SSF48008">
    <property type="entry name" value="GntR ligand-binding domain-like"/>
    <property type="match status" value="1"/>
</dbReference>
<dbReference type="PROSITE" id="PS50949">
    <property type="entry name" value="HTH_GNTR"/>
    <property type="match status" value="1"/>
</dbReference>
<dbReference type="Pfam" id="PF07729">
    <property type="entry name" value="FCD"/>
    <property type="match status" value="1"/>
</dbReference>
<evidence type="ECO:0000256" key="3">
    <source>
        <dbReference type="ARBA" id="ARBA00023163"/>
    </source>
</evidence>
<evidence type="ECO:0000256" key="1">
    <source>
        <dbReference type="ARBA" id="ARBA00023015"/>
    </source>
</evidence>
<accession>A0A7W6JZF6</accession>
<dbReference type="Gene3D" id="1.20.120.530">
    <property type="entry name" value="GntR ligand-binding domain-like"/>
    <property type="match status" value="1"/>
</dbReference>
<dbReference type="PANTHER" id="PTHR43537:SF44">
    <property type="entry name" value="GNTR FAMILY REGULATORY PROTEIN"/>
    <property type="match status" value="1"/>
</dbReference>
<organism evidence="5 6">
    <name type="scientific">Allorhizobium borbori</name>
    <dbReference type="NCBI Taxonomy" id="485907"/>
    <lineage>
        <taxon>Bacteria</taxon>
        <taxon>Pseudomonadati</taxon>
        <taxon>Pseudomonadota</taxon>
        <taxon>Alphaproteobacteria</taxon>
        <taxon>Hyphomicrobiales</taxon>
        <taxon>Rhizobiaceae</taxon>
        <taxon>Rhizobium/Agrobacterium group</taxon>
        <taxon>Allorhizobium</taxon>
    </lineage>
</organism>
<dbReference type="RefSeq" id="WP_183789844.1">
    <property type="nucleotide sequence ID" value="NZ_JACIDU010000003.1"/>
</dbReference>
<dbReference type="PRINTS" id="PR00035">
    <property type="entry name" value="HTHGNTR"/>
</dbReference>
<keyword evidence="3" id="KW-0804">Transcription</keyword>
<gene>
    <name evidence="5" type="ORF">GGQ66_000891</name>
</gene>
<dbReference type="InterPro" id="IPR036388">
    <property type="entry name" value="WH-like_DNA-bd_sf"/>
</dbReference>
<evidence type="ECO:0000259" key="4">
    <source>
        <dbReference type="PROSITE" id="PS50949"/>
    </source>
</evidence>
<dbReference type="Pfam" id="PF00392">
    <property type="entry name" value="GntR"/>
    <property type="match status" value="1"/>
</dbReference>
<dbReference type="PANTHER" id="PTHR43537">
    <property type="entry name" value="TRANSCRIPTIONAL REGULATOR, GNTR FAMILY"/>
    <property type="match status" value="1"/>
</dbReference>
<keyword evidence="6" id="KW-1185">Reference proteome</keyword>
<keyword evidence="2 5" id="KW-0238">DNA-binding</keyword>
<dbReference type="SMART" id="SM00345">
    <property type="entry name" value="HTH_GNTR"/>
    <property type="match status" value="1"/>
</dbReference>
<dbReference type="SUPFAM" id="SSF46785">
    <property type="entry name" value="Winged helix' DNA-binding domain"/>
    <property type="match status" value="1"/>
</dbReference>
<dbReference type="Gene3D" id="1.10.10.10">
    <property type="entry name" value="Winged helix-like DNA-binding domain superfamily/Winged helix DNA-binding domain"/>
    <property type="match status" value="1"/>
</dbReference>
<name>A0A7W6JZF6_9HYPH</name>